<reference evidence="2" key="1">
    <citation type="submission" date="2022-11" db="UniProtKB">
        <authorList>
            <consortium name="WormBaseParasite"/>
        </authorList>
    </citation>
    <scope>IDENTIFICATION</scope>
</reference>
<evidence type="ECO:0000313" key="2">
    <source>
        <dbReference type="WBParaSite" id="PSAMB.scaffold1267size33601.g12069.t1"/>
    </source>
</evidence>
<dbReference type="Proteomes" id="UP000887566">
    <property type="component" value="Unplaced"/>
</dbReference>
<dbReference type="AlphaFoldDB" id="A0A914UUB6"/>
<sequence length="341" mass="39749">MVFSEREQIEVWGMMTAGLSATRIWELRGDRPWVYQSIWRLCQRLRANNGAVGRKRGSGRPRAARTEEIVAQVRTRLRSPPRRLGSHLSHRKTAQAIGISRRTVQRIAKELGLRSFRKIKTHRLTPAHEADEHKIVFTDEKYFELHAPAITQNQRVNMSGRKRDVSTRRLVIQRNRFSRKVMVWAGISWRGKAALHFFEPNERMNGATYRQLLVDEILPSCRDLCPDGSFVFQQDSARPHNANDTIALLNDHAPGFITPQQWPASSPDLNPCDYRLWAYLQTKVYAEGSPATLDELVLKIRDAWEALPVRLIRTWINEWKQRLRKCVRNQGKHIQQYFNKI</sequence>
<dbReference type="Gene3D" id="3.30.420.10">
    <property type="entry name" value="Ribonuclease H-like superfamily/Ribonuclease H"/>
    <property type="match status" value="1"/>
</dbReference>
<name>A0A914UUB6_9BILA</name>
<dbReference type="InterPro" id="IPR036397">
    <property type="entry name" value="RNaseH_sf"/>
</dbReference>
<dbReference type="PANTHER" id="PTHR47326">
    <property type="entry name" value="TRANSPOSABLE ELEMENT TC3 TRANSPOSASE-LIKE PROTEIN"/>
    <property type="match status" value="1"/>
</dbReference>
<protein>
    <submittedName>
        <fullName evidence="2">Transposase</fullName>
    </submittedName>
</protein>
<organism evidence="1 2">
    <name type="scientific">Plectus sambesii</name>
    <dbReference type="NCBI Taxonomy" id="2011161"/>
    <lineage>
        <taxon>Eukaryota</taxon>
        <taxon>Metazoa</taxon>
        <taxon>Ecdysozoa</taxon>
        <taxon>Nematoda</taxon>
        <taxon>Chromadorea</taxon>
        <taxon>Plectida</taxon>
        <taxon>Plectina</taxon>
        <taxon>Plectoidea</taxon>
        <taxon>Plectidae</taxon>
        <taxon>Plectus</taxon>
    </lineage>
</organism>
<keyword evidence="1" id="KW-1185">Reference proteome</keyword>
<dbReference type="WBParaSite" id="PSAMB.scaffold1267size33601.g12069.t1">
    <property type="protein sequence ID" value="PSAMB.scaffold1267size33601.g12069.t1"/>
    <property type="gene ID" value="PSAMB.scaffold1267size33601.g12069"/>
</dbReference>
<accession>A0A914UUB6</accession>
<dbReference type="PANTHER" id="PTHR47326:SF1">
    <property type="entry name" value="HTH PSQ-TYPE DOMAIN-CONTAINING PROTEIN"/>
    <property type="match status" value="1"/>
</dbReference>
<proteinExistence type="predicted"/>
<dbReference type="GO" id="GO:0003676">
    <property type="term" value="F:nucleic acid binding"/>
    <property type="evidence" value="ECO:0007669"/>
    <property type="project" value="InterPro"/>
</dbReference>
<evidence type="ECO:0000313" key="1">
    <source>
        <dbReference type="Proteomes" id="UP000887566"/>
    </source>
</evidence>